<evidence type="ECO:0000313" key="2">
    <source>
        <dbReference type="Proteomes" id="UP001287282"/>
    </source>
</evidence>
<comment type="caution">
    <text evidence="1">The sequence shown here is derived from an EMBL/GenBank/DDBJ whole genome shotgun (WGS) entry which is preliminary data.</text>
</comment>
<dbReference type="Proteomes" id="UP001287282">
    <property type="component" value="Unassembled WGS sequence"/>
</dbReference>
<organism evidence="1 2">
    <name type="scientific">Alkalihalophilus lindianensis</name>
    <dbReference type="NCBI Taxonomy" id="1630542"/>
    <lineage>
        <taxon>Bacteria</taxon>
        <taxon>Bacillati</taxon>
        <taxon>Bacillota</taxon>
        <taxon>Bacilli</taxon>
        <taxon>Bacillales</taxon>
        <taxon>Bacillaceae</taxon>
        <taxon>Alkalihalophilus</taxon>
    </lineage>
</organism>
<reference evidence="1 2" key="1">
    <citation type="submission" date="2023-10" db="EMBL/GenBank/DDBJ databases">
        <title>Screening of Alkalihalobacillus lindianensis BZ-TG-R113 and Its Alleviation of Salt Stress on Rapeseed Growth.</title>
        <authorList>
            <person name="Zhao B."/>
            <person name="Guo T."/>
        </authorList>
    </citation>
    <scope>NUCLEOTIDE SEQUENCE [LARGE SCALE GENOMIC DNA]</scope>
    <source>
        <strain evidence="1 2">BZ-TG-R113</strain>
    </source>
</reference>
<dbReference type="EMBL" id="JAWJBA010000091">
    <property type="protein sequence ID" value="MDV2686916.1"/>
    <property type="molecule type" value="Genomic_DNA"/>
</dbReference>
<gene>
    <name evidence="1" type="ORF">RYX56_21435</name>
</gene>
<accession>A0ABU3XG97</accession>
<evidence type="ECO:0000313" key="1">
    <source>
        <dbReference type="EMBL" id="MDV2686916.1"/>
    </source>
</evidence>
<sequence length="59" mass="6786">QNAIRSATVTTVNMDGRDVFIKNRAEEEFPEILMALGLEDIPTYGQKDKRTNAYLQRKK</sequence>
<name>A0ABU3XG97_9BACI</name>
<proteinExistence type="predicted"/>
<keyword evidence="2" id="KW-1185">Reference proteome</keyword>
<feature type="non-terminal residue" evidence="1">
    <location>
        <position position="1"/>
    </location>
</feature>
<protein>
    <submittedName>
        <fullName evidence="1">Uncharacterized protein</fullName>
    </submittedName>
</protein>